<dbReference type="OrthoDB" id="1933717at2759"/>
<dbReference type="PRINTS" id="PR00081">
    <property type="entry name" value="GDHRDH"/>
</dbReference>
<accession>A0A8K0TW38</accession>
<sequence length="269" mass="29373">MEFPGLQTFHKATYATISPERPELNQAGRVVLITGGTAGIGFAIAKAFIAASAHKVIILGRRSGVLASAVAELTLKADAAESSTIIEGHICDISDLESTGSLWETLRQNNTVVDVVVLNACAPGAVKGLFDIGRDDIWQDYNTNVRATLDFVERLYQQKDDRAGRRKFARAIEPQDMQISIFHPGTVFTESLRSLGGQESSFDYDDEDLPAHFAVWAASPEAEFLHGRFVLANWDVDEMKGDGFREQLEANPNLLTVGIEGLSESAFLK</sequence>
<evidence type="ECO:0000256" key="1">
    <source>
        <dbReference type="ARBA" id="ARBA00006484"/>
    </source>
</evidence>
<dbReference type="Gene3D" id="3.40.50.720">
    <property type="entry name" value="NAD(P)-binding Rossmann-like Domain"/>
    <property type="match status" value="1"/>
</dbReference>
<dbReference type="GO" id="GO:0016491">
    <property type="term" value="F:oxidoreductase activity"/>
    <property type="evidence" value="ECO:0007669"/>
    <property type="project" value="UniProtKB-KW"/>
</dbReference>
<gene>
    <name evidence="3" type="ORF">B0T11DRAFT_324531</name>
</gene>
<dbReference type="PANTHER" id="PTHR43669:SF3">
    <property type="entry name" value="ALCOHOL DEHYDROGENASE, PUTATIVE (AFU_ORTHOLOGUE AFUA_3G03445)-RELATED"/>
    <property type="match status" value="1"/>
</dbReference>
<dbReference type="PANTHER" id="PTHR43669">
    <property type="entry name" value="5-KETO-D-GLUCONATE 5-REDUCTASE"/>
    <property type="match status" value="1"/>
</dbReference>
<comment type="similarity">
    <text evidence="1">Belongs to the short-chain dehydrogenases/reductases (SDR) family.</text>
</comment>
<dbReference type="Proteomes" id="UP000813385">
    <property type="component" value="Unassembled WGS sequence"/>
</dbReference>
<name>A0A8K0TW38_9PEZI</name>
<protein>
    <submittedName>
        <fullName evidence="3">Uncharacterized protein</fullName>
    </submittedName>
</protein>
<dbReference type="InterPro" id="IPR002347">
    <property type="entry name" value="SDR_fam"/>
</dbReference>
<reference evidence="3" key="1">
    <citation type="journal article" date="2021" name="Nat. Commun.">
        <title>Genetic determinants of endophytism in the Arabidopsis root mycobiome.</title>
        <authorList>
            <person name="Mesny F."/>
            <person name="Miyauchi S."/>
            <person name="Thiergart T."/>
            <person name="Pickel B."/>
            <person name="Atanasova L."/>
            <person name="Karlsson M."/>
            <person name="Huettel B."/>
            <person name="Barry K.W."/>
            <person name="Haridas S."/>
            <person name="Chen C."/>
            <person name="Bauer D."/>
            <person name="Andreopoulos W."/>
            <person name="Pangilinan J."/>
            <person name="LaButti K."/>
            <person name="Riley R."/>
            <person name="Lipzen A."/>
            <person name="Clum A."/>
            <person name="Drula E."/>
            <person name="Henrissat B."/>
            <person name="Kohler A."/>
            <person name="Grigoriev I.V."/>
            <person name="Martin F.M."/>
            <person name="Hacquard S."/>
        </authorList>
    </citation>
    <scope>NUCLEOTIDE SEQUENCE</scope>
    <source>
        <strain evidence="3">MPI-CAGE-AT-0016</strain>
    </source>
</reference>
<keyword evidence="2" id="KW-0560">Oxidoreductase</keyword>
<dbReference type="InterPro" id="IPR036291">
    <property type="entry name" value="NAD(P)-bd_dom_sf"/>
</dbReference>
<evidence type="ECO:0000313" key="3">
    <source>
        <dbReference type="EMBL" id="KAH7376648.1"/>
    </source>
</evidence>
<dbReference type="AlphaFoldDB" id="A0A8K0TW38"/>
<evidence type="ECO:0000256" key="2">
    <source>
        <dbReference type="ARBA" id="ARBA00023002"/>
    </source>
</evidence>
<evidence type="ECO:0000313" key="4">
    <source>
        <dbReference type="Proteomes" id="UP000813385"/>
    </source>
</evidence>
<dbReference type="Pfam" id="PF00106">
    <property type="entry name" value="adh_short"/>
    <property type="match status" value="1"/>
</dbReference>
<dbReference type="EMBL" id="JAGPXD010000001">
    <property type="protein sequence ID" value="KAH7376648.1"/>
    <property type="molecule type" value="Genomic_DNA"/>
</dbReference>
<dbReference type="SUPFAM" id="SSF51735">
    <property type="entry name" value="NAD(P)-binding Rossmann-fold domains"/>
    <property type="match status" value="1"/>
</dbReference>
<comment type="caution">
    <text evidence="3">The sequence shown here is derived from an EMBL/GenBank/DDBJ whole genome shotgun (WGS) entry which is preliminary data.</text>
</comment>
<keyword evidence="4" id="KW-1185">Reference proteome</keyword>
<organism evidence="3 4">
    <name type="scientific">Plectosphaerella cucumerina</name>
    <dbReference type="NCBI Taxonomy" id="40658"/>
    <lineage>
        <taxon>Eukaryota</taxon>
        <taxon>Fungi</taxon>
        <taxon>Dikarya</taxon>
        <taxon>Ascomycota</taxon>
        <taxon>Pezizomycotina</taxon>
        <taxon>Sordariomycetes</taxon>
        <taxon>Hypocreomycetidae</taxon>
        <taxon>Glomerellales</taxon>
        <taxon>Plectosphaerellaceae</taxon>
        <taxon>Plectosphaerella</taxon>
    </lineage>
</organism>
<proteinExistence type="inferred from homology"/>